<dbReference type="PANTHER" id="PTHR43877">
    <property type="entry name" value="AMINOALKYLPHOSPHONATE N-ACETYLTRANSFERASE-RELATED-RELATED"/>
    <property type="match status" value="1"/>
</dbReference>
<organism evidence="4 5">
    <name type="scientific">Halomonas organivorans</name>
    <dbReference type="NCBI Taxonomy" id="257772"/>
    <lineage>
        <taxon>Bacteria</taxon>
        <taxon>Pseudomonadati</taxon>
        <taxon>Pseudomonadota</taxon>
        <taxon>Gammaproteobacteria</taxon>
        <taxon>Oceanospirillales</taxon>
        <taxon>Halomonadaceae</taxon>
        <taxon>Halomonas</taxon>
    </lineage>
</organism>
<dbReference type="Pfam" id="PF00583">
    <property type="entry name" value="Acetyltransf_1"/>
    <property type="match status" value="1"/>
</dbReference>
<dbReference type="RefSeq" id="WP_183386310.1">
    <property type="nucleotide sequence ID" value="NZ_JACHXM010000002.1"/>
</dbReference>
<keyword evidence="5" id="KW-1185">Reference proteome</keyword>
<keyword evidence="1 4" id="KW-0808">Transferase</keyword>
<dbReference type="Proteomes" id="UP000525987">
    <property type="component" value="Unassembled WGS sequence"/>
</dbReference>
<dbReference type="AlphaFoldDB" id="A0A7W5G500"/>
<evidence type="ECO:0000256" key="2">
    <source>
        <dbReference type="ARBA" id="ARBA00023315"/>
    </source>
</evidence>
<protein>
    <submittedName>
        <fullName evidence="4">GNAT superfamily N-acetyltransferase</fullName>
    </submittedName>
</protein>
<comment type="caution">
    <text evidence="4">The sequence shown here is derived from an EMBL/GenBank/DDBJ whole genome shotgun (WGS) entry which is preliminary data.</text>
</comment>
<dbReference type="PANTHER" id="PTHR43877:SF2">
    <property type="entry name" value="AMINOALKYLPHOSPHONATE N-ACETYLTRANSFERASE-RELATED"/>
    <property type="match status" value="1"/>
</dbReference>
<keyword evidence="2" id="KW-0012">Acyltransferase</keyword>
<accession>A0A7W5G500</accession>
<dbReference type="EMBL" id="JACHXM010000002">
    <property type="protein sequence ID" value="MBB3139896.1"/>
    <property type="molecule type" value="Genomic_DNA"/>
</dbReference>
<dbReference type="GO" id="GO:0016747">
    <property type="term" value="F:acyltransferase activity, transferring groups other than amino-acyl groups"/>
    <property type="evidence" value="ECO:0007669"/>
    <property type="project" value="InterPro"/>
</dbReference>
<dbReference type="InterPro" id="IPR000182">
    <property type="entry name" value="GNAT_dom"/>
</dbReference>
<dbReference type="PROSITE" id="PS51186">
    <property type="entry name" value="GNAT"/>
    <property type="match status" value="1"/>
</dbReference>
<sequence length="165" mass="18400">MDSGLPLVRIDAHSPHVATLAGWTHAEWGHLNPGQDLAAAIAHFRADCGPAGVPSVFAVMDDERPVGMASLVVDDMSDRRELTPWLASVFVLPEWRGRGIASRLVRRVEEEAWAHGVERFYLYTPDQQALYRRLGWRDVEEREYRGEAVTIMRRDVSAPADAPAG</sequence>
<dbReference type="CDD" id="cd04301">
    <property type="entry name" value="NAT_SF"/>
    <property type="match status" value="1"/>
</dbReference>
<reference evidence="4 5" key="1">
    <citation type="submission" date="2020-08" db="EMBL/GenBank/DDBJ databases">
        <title>Genomic Encyclopedia of Type Strains, Phase III (KMG-III): the genomes of soil and plant-associated and newly described type strains.</title>
        <authorList>
            <person name="Whitman W."/>
        </authorList>
    </citation>
    <scope>NUCLEOTIDE SEQUENCE [LARGE SCALE GENOMIC DNA]</scope>
    <source>
        <strain evidence="4 5">CECT 5995</strain>
    </source>
</reference>
<dbReference type="SUPFAM" id="SSF55729">
    <property type="entry name" value="Acyl-CoA N-acyltransferases (Nat)"/>
    <property type="match status" value="1"/>
</dbReference>
<gene>
    <name evidence="4" type="ORF">FHR96_000743</name>
</gene>
<feature type="domain" description="N-acetyltransferase" evidence="3">
    <location>
        <begin position="6"/>
        <end position="157"/>
    </location>
</feature>
<dbReference type="InterPro" id="IPR016181">
    <property type="entry name" value="Acyl_CoA_acyltransferase"/>
</dbReference>
<proteinExistence type="predicted"/>
<name>A0A7W5G500_9GAMM</name>
<evidence type="ECO:0000313" key="5">
    <source>
        <dbReference type="Proteomes" id="UP000525987"/>
    </source>
</evidence>
<evidence type="ECO:0000256" key="1">
    <source>
        <dbReference type="ARBA" id="ARBA00022679"/>
    </source>
</evidence>
<evidence type="ECO:0000313" key="4">
    <source>
        <dbReference type="EMBL" id="MBB3139896.1"/>
    </source>
</evidence>
<evidence type="ECO:0000259" key="3">
    <source>
        <dbReference type="PROSITE" id="PS51186"/>
    </source>
</evidence>
<dbReference type="Gene3D" id="3.40.630.30">
    <property type="match status" value="1"/>
</dbReference>
<dbReference type="InterPro" id="IPR050832">
    <property type="entry name" value="Bact_Acetyltransf"/>
</dbReference>